<dbReference type="Proteomes" id="UP000295611">
    <property type="component" value="Unassembled WGS sequence"/>
</dbReference>
<dbReference type="PROSITE" id="PS50975">
    <property type="entry name" value="ATP_GRASP"/>
    <property type="match status" value="1"/>
</dbReference>
<evidence type="ECO:0000259" key="5">
    <source>
        <dbReference type="PROSITE" id="PS50975"/>
    </source>
</evidence>
<dbReference type="InterPro" id="IPR003806">
    <property type="entry name" value="ATP-grasp_PylC-type"/>
</dbReference>
<keyword evidence="7" id="KW-1185">Reference proteome</keyword>
<accession>A0A4R7B7H5</accession>
<reference evidence="6 7" key="1">
    <citation type="submission" date="2019-03" db="EMBL/GenBank/DDBJ databases">
        <title>Genomic Encyclopedia of Type Strains, Phase III (KMG-III): the genomes of soil and plant-associated and newly described type strains.</title>
        <authorList>
            <person name="Whitman W."/>
        </authorList>
    </citation>
    <scope>NUCLEOTIDE SEQUENCE [LARGE SCALE GENOMIC DNA]</scope>
    <source>
        <strain evidence="6 7">CECT 8976</strain>
    </source>
</reference>
<keyword evidence="1" id="KW-0436">Ligase</keyword>
<dbReference type="GO" id="GO:0046872">
    <property type="term" value="F:metal ion binding"/>
    <property type="evidence" value="ECO:0007669"/>
    <property type="project" value="InterPro"/>
</dbReference>
<dbReference type="Pfam" id="PF02655">
    <property type="entry name" value="ATP-grasp_3"/>
    <property type="match status" value="1"/>
</dbReference>
<keyword evidence="3 4" id="KW-0067">ATP-binding</keyword>
<evidence type="ECO:0000256" key="2">
    <source>
        <dbReference type="ARBA" id="ARBA00022741"/>
    </source>
</evidence>
<keyword evidence="2 4" id="KW-0547">Nucleotide-binding</keyword>
<evidence type="ECO:0000313" key="7">
    <source>
        <dbReference type="Proteomes" id="UP000295611"/>
    </source>
</evidence>
<comment type="caution">
    <text evidence="6">The sequence shown here is derived from an EMBL/GenBank/DDBJ whole genome shotgun (WGS) entry which is preliminary data.</text>
</comment>
<dbReference type="PANTHER" id="PTHR43585">
    <property type="entry name" value="FUMIPYRROLE BIOSYNTHESIS PROTEIN C"/>
    <property type="match status" value="1"/>
</dbReference>
<dbReference type="InterPro" id="IPR052032">
    <property type="entry name" value="ATP-dep_AA_Ligase"/>
</dbReference>
<feature type="domain" description="ATP-grasp" evidence="5">
    <location>
        <begin position="133"/>
        <end position="323"/>
    </location>
</feature>
<evidence type="ECO:0000313" key="6">
    <source>
        <dbReference type="EMBL" id="TDR80714.1"/>
    </source>
</evidence>
<name>A0A4R7B7H5_9NEIS</name>
<evidence type="ECO:0000256" key="3">
    <source>
        <dbReference type="ARBA" id="ARBA00022840"/>
    </source>
</evidence>
<dbReference type="RefSeq" id="WP_133679335.1">
    <property type="nucleotide sequence ID" value="NZ_SNZP01000004.1"/>
</dbReference>
<dbReference type="OrthoDB" id="9803907at2"/>
<protein>
    <submittedName>
        <fullName evidence="6">ATP-grasp domain-containing protein</fullName>
    </submittedName>
</protein>
<dbReference type="GO" id="GO:0005524">
    <property type="term" value="F:ATP binding"/>
    <property type="evidence" value="ECO:0007669"/>
    <property type="project" value="UniProtKB-UniRule"/>
</dbReference>
<dbReference type="EMBL" id="SNZP01000004">
    <property type="protein sequence ID" value="TDR80714.1"/>
    <property type="molecule type" value="Genomic_DNA"/>
</dbReference>
<dbReference type="InterPro" id="IPR011761">
    <property type="entry name" value="ATP-grasp"/>
</dbReference>
<gene>
    <name evidence="6" type="ORF">DFP86_104214</name>
</gene>
<dbReference type="Gene3D" id="3.30.470.20">
    <property type="entry name" value="ATP-grasp fold, B domain"/>
    <property type="match status" value="1"/>
</dbReference>
<evidence type="ECO:0000256" key="1">
    <source>
        <dbReference type="ARBA" id="ARBA00022598"/>
    </source>
</evidence>
<organism evidence="6 7">
    <name type="scientific">Paludibacterium purpuratum</name>
    <dbReference type="NCBI Taxonomy" id="1144873"/>
    <lineage>
        <taxon>Bacteria</taxon>
        <taxon>Pseudomonadati</taxon>
        <taxon>Pseudomonadota</taxon>
        <taxon>Betaproteobacteria</taxon>
        <taxon>Neisseriales</taxon>
        <taxon>Chromobacteriaceae</taxon>
        <taxon>Paludibacterium</taxon>
    </lineage>
</organism>
<dbReference type="AlphaFoldDB" id="A0A4R7B7H5"/>
<dbReference type="PANTHER" id="PTHR43585:SF2">
    <property type="entry name" value="ATP-GRASP ENZYME FSQD"/>
    <property type="match status" value="1"/>
</dbReference>
<dbReference type="GO" id="GO:0016874">
    <property type="term" value="F:ligase activity"/>
    <property type="evidence" value="ECO:0007669"/>
    <property type="project" value="UniProtKB-KW"/>
</dbReference>
<evidence type="ECO:0000256" key="4">
    <source>
        <dbReference type="PROSITE-ProRule" id="PRU00409"/>
    </source>
</evidence>
<sequence length="418" mass="46875">MHEIQLKPSSANESSKTILIIDPISSCQYLSDSFKKHKIRTIALFTKPLNKIDEYMRPDENFFDKQIFVEMKNAQDIAPIVKHPELSSTRFDFIINGNEASTAITDRVVGVLLPDYANNPDTSHFRSCKWSMQEALKKAGLPHIEQRLLSPASIDGINDLPLAYPVFCKPLGGCGSMGVFRAEKFDDIRQYFKANPTGAEYLAQRLIDGVEYIVDAVSIDGVHYISCVFQSLKMDFNGTPLYRQTRVIDTPEIWSRLARQAKETLTALEVKNGFTHNEFMQAADGTLYLLECNNRNSGGKGVLSIAASACGFKSYDRLLRDHLHGSLVESAFSDKQGYATILAIYKTNRMHAPERFTEIVGAMPGIKHITMLGNDTTYDASHKLSLCDAFSFIVVQDEDCNRLKETANCIFELENLPD</sequence>
<proteinExistence type="predicted"/>
<dbReference type="SUPFAM" id="SSF56059">
    <property type="entry name" value="Glutathione synthetase ATP-binding domain-like"/>
    <property type="match status" value="1"/>
</dbReference>